<keyword evidence="4" id="KW-1185">Reference proteome</keyword>
<dbReference type="Pfam" id="PF01757">
    <property type="entry name" value="Acyl_transf_3"/>
    <property type="match status" value="1"/>
</dbReference>
<evidence type="ECO:0000256" key="1">
    <source>
        <dbReference type="SAM" id="Phobius"/>
    </source>
</evidence>
<reference evidence="3" key="1">
    <citation type="submission" date="2022-09" db="EMBL/GenBank/DDBJ databases">
        <title>Comparative genomics and taxonomic characterization of three novel marine species of genus Reichenbachiella exhibiting antioxidant and polysaccharide degradation activities.</title>
        <authorList>
            <person name="Muhammad N."/>
            <person name="Lee Y.-J."/>
            <person name="Ko J."/>
            <person name="Kim S.-G."/>
        </authorList>
    </citation>
    <scope>NUCLEOTIDE SEQUENCE</scope>
    <source>
        <strain evidence="3">BKB1-1</strain>
    </source>
</reference>
<feature type="transmembrane region" description="Helical" evidence="1">
    <location>
        <begin position="251"/>
        <end position="269"/>
    </location>
</feature>
<proteinExistence type="predicted"/>
<feature type="domain" description="Acyltransferase 3" evidence="2">
    <location>
        <begin position="23"/>
        <end position="325"/>
    </location>
</feature>
<dbReference type="InterPro" id="IPR002656">
    <property type="entry name" value="Acyl_transf_3_dom"/>
</dbReference>
<feature type="transmembrane region" description="Helical" evidence="1">
    <location>
        <begin position="169"/>
        <end position="188"/>
    </location>
</feature>
<feature type="transmembrane region" description="Helical" evidence="1">
    <location>
        <begin position="47"/>
        <end position="66"/>
    </location>
</feature>
<gene>
    <name evidence="3" type="ORF">N6H18_05030</name>
</gene>
<evidence type="ECO:0000313" key="4">
    <source>
        <dbReference type="Proteomes" id="UP001065174"/>
    </source>
</evidence>
<dbReference type="Proteomes" id="UP001065174">
    <property type="component" value="Chromosome"/>
</dbReference>
<dbReference type="InterPro" id="IPR050879">
    <property type="entry name" value="Acyltransferase_3"/>
</dbReference>
<feature type="transmembrane region" description="Helical" evidence="1">
    <location>
        <begin position="140"/>
        <end position="162"/>
    </location>
</feature>
<organism evidence="3 4">
    <name type="scientific">Reichenbachiella agarivorans</name>
    <dbReference type="NCBI Taxonomy" id="2979464"/>
    <lineage>
        <taxon>Bacteria</taxon>
        <taxon>Pseudomonadati</taxon>
        <taxon>Bacteroidota</taxon>
        <taxon>Cytophagia</taxon>
        <taxon>Cytophagales</taxon>
        <taxon>Reichenbachiellaceae</taxon>
        <taxon>Reichenbachiella</taxon>
    </lineage>
</organism>
<dbReference type="EMBL" id="CP106679">
    <property type="protein sequence ID" value="UXP33313.1"/>
    <property type="molecule type" value="Genomic_DNA"/>
</dbReference>
<keyword evidence="3" id="KW-0012">Acyltransferase</keyword>
<sequence>MTTAHYSMFQRLNHIVKSPNRIEAFDFVRTMAALSIILTHFKIIETYGIGVDAFFVLSGFLVVKLLSRDMSAVNQRYFIGRFTKIIPSYFFFLIIAYLAGSLFFDEIYGTDLPILSEWKQYFFFYRNYGGLPNRWAFEHVWALCVEEHFYLMLLFLSILSGLRSSFRKAVLFFSLAMIVFCVAAKTQAQFTSFAEYPTYTHNRLDAFGYGALIYLFMDQIKRIAIFHHFFVASLSAILLLAMTQLDQSEHQLWLRTASPVLLSVILIYLMQFKFSKIFRILAYYSYNAYLWHYFILIPIVFYWGYTWVGFVVYLGLTVVLAFLATHLVEDFFINRRDQIFKLVFKNKAV</sequence>
<keyword evidence="1" id="KW-1133">Transmembrane helix</keyword>
<feature type="transmembrane region" description="Helical" evidence="1">
    <location>
        <begin position="310"/>
        <end position="328"/>
    </location>
</feature>
<feature type="transmembrane region" description="Helical" evidence="1">
    <location>
        <begin position="224"/>
        <end position="245"/>
    </location>
</feature>
<feature type="transmembrane region" description="Helical" evidence="1">
    <location>
        <begin position="281"/>
        <end position="304"/>
    </location>
</feature>
<dbReference type="PANTHER" id="PTHR23028">
    <property type="entry name" value="ACETYLTRANSFERASE"/>
    <property type="match status" value="1"/>
</dbReference>
<keyword evidence="3" id="KW-0808">Transferase</keyword>
<evidence type="ECO:0000259" key="2">
    <source>
        <dbReference type="Pfam" id="PF01757"/>
    </source>
</evidence>
<accession>A0ABY6CV97</accession>
<protein>
    <submittedName>
        <fullName evidence="3">Acyltransferase</fullName>
    </submittedName>
</protein>
<name>A0ABY6CV97_9BACT</name>
<dbReference type="PANTHER" id="PTHR23028:SF53">
    <property type="entry name" value="ACYL_TRANSF_3 DOMAIN-CONTAINING PROTEIN"/>
    <property type="match status" value="1"/>
</dbReference>
<feature type="transmembrane region" description="Helical" evidence="1">
    <location>
        <begin position="86"/>
        <end position="104"/>
    </location>
</feature>
<keyword evidence="1" id="KW-0472">Membrane</keyword>
<keyword evidence="1" id="KW-0812">Transmembrane</keyword>
<dbReference type="GO" id="GO:0016746">
    <property type="term" value="F:acyltransferase activity"/>
    <property type="evidence" value="ECO:0007669"/>
    <property type="project" value="UniProtKB-KW"/>
</dbReference>
<feature type="transmembrane region" description="Helical" evidence="1">
    <location>
        <begin position="200"/>
        <end position="217"/>
    </location>
</feature>
<evidence type="ECO:0000313" key="3">
    <source>
        <dbReference type="EMBL" id="UXP33313.1"/>
    </source>
</evidence>
<dbReference type="RefSeq" id="WP_262310742.1">
    <property type="nucleotide sequence ID" value="NZ_CP106679.1"/>
</dbReference>